<dbReference type="Gene3D" id="2.60.120.700">
    <property type="entry name" value="Peptidase G1"/>
    <property type="match status" value="1"/>
</dbReference>
<gene>
    <name evidence="4" type="ORF">ATW55_04455</name>
</gene>
<proteinExistence type="predicted"/>
<feature type="signal peptide" evidence="3">
    <location>
        <begin position="1"/>
        <end position="31"/>
    </location>
</feature>
<dbReference type="GO" id="GO:0070007">
    <property type="term" value="F:glutamic-type endopeptidase activity"/>
    <property type="evidence" value="ECO:0007669"/>
    <property type="project" value="InterPro"/>
</dbReference>
<dbReference type="Proteomes" id="UP000053557">
    <property type="component" value="Unassembled WGS sequence"/>
</dbReference>
<feature type="region of interest" description="Disordered" evidence="2">
    <location>
        <begin position="245"/>
        <end position="272"/>
    </location>
</feature>
<evidence type="ECO:0008006" key="6">
    <source>
        <dbReference type="Google" id="ProtNLM"/>
    </source>
</evidence>
<feature type="active site" description="Proton acceptor" evidence="1">
    <location>
        <position position="199"/>
    </location>
</feature>
<dbReference type="GO" id="GO:0006508">
    <property type="term" value="P:proteolysis"/>
    <property type="evidence" value="ECO:0007669"/>
    <property type="project" value="InterPro"/>
</dbReference>
<accession>A0A101XTH4</accession>
<dbReference type="PANTHER" id="PTHR37536:SF1">
    <property type="entry name" value="ASPERGILLOPEPSIN, PUTAITVE (AFU_ORTHOLOGUE AFUA_7G01200)"/>
    <property type="match status" value="1"/>
</dbReference>
<dbReference type="CDD" id="cd13426">
    <property type="entry name" value="Peptidase_G1"/>
    <property type="match status" value="1"/>
</dbReference>
<reference evidence="4 5" key="1">
    <citation type="submission" date="2015-12" db="EMBL/GenBank/DDBJ databases">
        <title>Draft genome sequence of Acidibacillus ferrooxidans ITV001, isolated from a chalcopyrite acid mine drainage site in Brazil.</title>
        <authorList>
            <person name="Dall'Agnol H."/>
            <person name="Nancucheo I."/>
            <person name="Johnson B."/>
            <person name="Oliveira R."/>
            <person name="Leite L."/>
            <person name="Pylro V."/>
            <person name="Nunes G.L."/>
            <person name="Tzotzos G."/>
            <person name="Fernandes G.R."/>
            <person name="Dutra J."/>
            <person name="Orellana S.C."/>
            <person name="Oliveira G."/>
        </authorList>
    </citation>
    <scope>NUCLEOTIDE SEQUENCE [LARGE SCALE GENOMIC DNA]</scope>
    <source>
        <strain evidence="5">ITV01</strain>
    </source>
</reference>
<keyword evidence="3" id="KW-0732">Signal</keyword>
<evidence type="ECO:0000256" key="2">
    <source>
        <dbReference type="SAM" id="MobiDB-lite"/>
    </source>
</evidence>
<evidence type="ECO:0000313" key="4">
    <source>
        <dbReference type="EMBL" id="KUO97302.1"/>
    </source>
</evidence>
<dbReference type="SUPFAM" id="SSF49899">
    <property type="entry name" value="Concanavalin A-like lectins/glucanases"/>
    <property type="match status" value="1"/>
</dbReference>
<dbReference type="AlphaFoldDB" id="A0A101XTH4"/>
<dbReference type="Pfam" id="PF01828">
    <property type="entry name" value="Peptidase_A4"/>
    <property type="match status" value="1"/>
</dbReference>
<feature type="chain" id="PRO_5007110266" description="Peptidase A4 family protein" evidence="3">
    <location>
        <begin position="32"/>
        <end position="272"/>
    </location>
</feature>
<evidence type="ECO:0000256" key="3">
    <source>
        <dbReference type="SAM" id="SignalP"/>
    </source>
</evidence>
<organism evidence="4 5">
    <name type="scientific">Ferroacidibacillus organovorans</name>
    <dbReference type="NCBI Taxonomy" id="1765683"/>
    <lineage>
        <taxon>Bacteria</taxon>
        <taxon>Bacillati</taxon>
        <taxon>Bacillota</taxon>
        <taxon>Bacilli</taxon>
        <taxon>Bacillales</taxon>
        <taxon>Alicyclobacillaceae</taxon>
        <taxon>Ferroacidibacillus</taxon>
    </lineage>
</organism>
<dbReference type="PANTHER" id="PTHR37536">
    <property type="entry name" value="PUTATIVE (AFU_ORTHOLOGUE AFUA_3G02970)-RELATED"/>
    <property type="match status" value="1"/>
</dbReference>
<dbReference type="InterPro" id="IPR013320">
    <property type="entry name" value="ConA-like_dom_sf"/>
</dbReference>
<dbReference type="InterPro" id="IPR038656">
    <property type="entry name" value="Peptidase_G1_sf"/>
</dbReference>
<evidence type="ECO:0000313" key="5">
    <source>
        <dbReference type="Proteomes" id="UP000053557"/>
    </source>
</evidence>
<feature type="compositionally biased region" description="Polar residues" evidence="2">
    <location>
        <begin position="262"/>
        <end position="272"/>
    </location>
</feature>
<dbReference type="EMBL" id="LPVJ01000002">
    <property type="protein sequence ID" value="KUO97302.1"/>
    <property type="molecule type" value="Genomic_DNA"/>
</dbReference>
<sequence>MIEECVGLKKFALGSLAVLATSLCLTSVSFASTIHSARAISHAPRISLRLPKAAKNSTTSFGWASSNWSGYAITGGPYNSITGSWIVPTVQPSNKSTYSSSWIGIDGFNNSSLIQTGTEQDYYNGKAHYDAWWEILPAAETVITPSSYPVKPGDQMSADIQNLGGGTWSIEIQDKTQGWTFTTDQAYSGPQTSAEWIQEAPTVGGTVATLANYGQTTFDPGTVNGVNPGLVTADGGVMIQHNTQVSTPSVPDSDTDGFNVAYGSTSPAAPAS</sequence>
<dbReference type="InterPro" id="IPR000250">
    <property type="entry name" value="Peptidase_G1"/>
</dbReference>
<dbReference type="OrthoDB" id="2630173at2"/>
<name>A0A101XTH4_9BACL</name>
<evidence type="ECO:0000256" key="1">
    <source>
        <dbReference type="PIRSR" id="PIRSR600250-50"/>
    </source>
</evidence>
<protein>
    <recommendedName>
        <fullName evidence="6">Peptidase A4 family protein</fullName>
    </recommendedName>
</protein>
<comment type="caution">
    <text evidence="4">The sequence shown here is derived from an EMBL/GenBank/DDBJ whole genome shotgun (WGS) entry which is preliminary data.</text>
</comment>
<keyword evidence="5" id="KW-1185">Reference proteome</keyword>